<keyword evidence="2" id="KW-1185">Reference proteome</keyword>
<proteinExistence type="predicted"/>
<comment type="caution">
    <text evidence="1">The sequence shown here is derived from an EMBL/GenBank/DDBJ whole genome shotgun (WGS) entry which is preliminary data.</text>
</comment>
<protein>
    <recommendedName>
        <fullName evidence="3">EthD domain-containing protein</fullName>
    </recommendedName>
</protein>
<name>A0AAD7EMG6_9AGAR</name>
<sequence length="252" mass="29145">MPSARKDIVQIVGVHKVPSHLSKEEFEAKYQTLVEEMVALPSMKNNFLKLEIFLQNDRFDQYLESYRCSPRESLVVVRGEIESAESYIAVLSDPEVQKKMEGAKNFSLQAQTSAFFTDVDQSFERESRVAPKDRVHIIGIHRVPDHISKDKFEKGFIKFFEDYSDIPTIRKNFVKIEKWMPNNAVDDHIHRVGYPPPETMFISHSELETWENVVDFQNEDSFKAVLAAKSDFDLNTNASVFTADLITKFERS</sequence>
<dbReference type="EMBL" id="JARIHO010000027">
    <property type="protein sequence ID" value="KAJ7339920.1"/>
    <property type="molecule type" value="Genomic_DNA"/>
</dbReference>
<dbReference type="AlphaFoldDB" id="A0AAD7EMG6"/>
<organism evidence="1 2">
    <name type="scientific">Mycena albidolilacea</name>
    <dbReference type="NCBI Taxonomy" id="1033008"/>
    <lineage>
        <taxon>Eukaryota</taxon>
        <taxon>Fungi</taxon>
        <taxon>Dikarya</taxon>
        <taxon>Basidiomycota</taxon>
        <taxon>Agaricomycotina</taxon>
        <taxon>Agaricomycetes</taxon>
        <taxon>Agaricomycetidae</taxon>
        <taxon>Agaricales</taxon>
        <taxon>Marasmiineae</taxon>
        <taxon>Mycenaceae</taxon>
        <taxon>Mycena</taxon>
    </lineage>
</organism>
<accession>A0AAD7EMG6</accession>
<gene>
    <name evidence="1" type="ORF">DFH08DRAFT_248066</name>
</gene>
<evidence type="ECO:0000313" key="1">
    <source>
        <dbReference type="EMBL" id="KAJ7339920.1"/>
    </source>
</evidence>
<evidence type="ECO:0008006" key="3">
    <source>
        <dbReference type="Google" id="ProtNLM"/>
    </source>
</evidence>
<dbReference type="Proteomes" id="UP001218218">
    <property type="component" value="Unassembled WGS sequence"/>
</dbReference>
<evidence type="ECO:0000313" key="2">
    <source>
        <dbReference type="Proteomes" id="UP001218218"/>
    </source>
</evidence>
<reference evidence="1" key="1">
    <citation type="submission" date="2023-03" db="EMBL/GenBank/DDBJ databases">
        <title>Massive genome expansion in bonnet fungi (Mycena s.s.) driven by repeated elements and novel gene families across ecological guilds.</title>
        <authorList>
            <consortium name="Lawrence Berkeley National Laboratory"/>
            <person name="Harder C.B."/>
            <person name="Miyauchi S."/>
            <person name="Viragh M."/>
            <person name="Kuo A."/>
            <person name="Thoen E."/>
            <person name="Andreopoulos B."/>
            <person name="Lu D."/>
            <person name="Skrede I."/>
            <person name="Drula E."/>
            <person name="Henrissat B."/>
            <person name="Morin E."/>
            <person name="Kohler A."/>
            <person name="Barry K."/>
            <person name="LaButti K."/>
            <person name="Morin E."/>
            <person name="Salamov A."/>
            <person name="Lipzen A."/>
            <person name="Mereny Z."/>
            <person name="Hegedus B."/>
            <person name="Baldrian P."/>
            <person name="Stursova M."/>
            <person name="Weitz H."/>
            <person name="Taylor A."/>
            <person name="Grigoriev I.V."/>
            <person name="Nagy L.G."/>
            <person name="Martin F."/>
            <person name="Kauserud H."/>
        </authorList>
    </citation>
    <scope>NUCLEOTIDE SEQUENCE</scope>
    <source>
        <strain evidence="1">CBHHK002</strain>
    </source>
</reference>